<dbReference type="RefSeq" id="WP_209811743.1">
    <property type="nucleotide sequence ID" value="NZ_JAGGKT010000013.1"/>
</dbReference>
<evidence type="ECO:0000313" key="1">
    <source>
        <dbReference type="EMBL" id="MBP1933727.1"/>
    </source>
</evidence>
<dbReference type="EMBL" id="JAGGKT010000013">
    <property type="protein sequence ID" value="MBP1933727.1"/>
    <property type="molecule type" value="Genomic_DNA"/>
</dbReference>
<dbReference type="Pfam" id="PF14169">
    <property type="entry name" value="YdjO"/>
    <property type="match status" value="1"/>
</dbReference>
<name>A0ABS4GUK5_9BACL</name>
<comment type="caution">
    <text evidence="1">The sequence shown here is derived from an EMBL/GenBank/DDBJ whole genome shotgun (WGS) entry which is preliminary data.</text>
</comment>
<reference evidence="1 2" key="1">
    <citation type="submission" date="2021-03" db="EMBL/GenBank/DDBJ databases">
        <title>Genomic Encyclopedia of Type Strains, Phase IV (KMG-IV): sequencing the most valuable type-strain genomes for metagenomic binning, comparative biology and taxonomic classification.</title>
        <authorList>
            <person name="Goeker M."/>
        </authorList>
    </citation>
    <scope>NUCLEOTIDE SEQUENCE [LARGE SCALE GENOMIC DNA]</scope>
    <source>
        <strain evidence="1 2">DSM 24738</strain>
    </source>
</reference>
<organism evidence="1 2">
    <name type="scientific">Ammoniphilus resinae</name>
    <dbReference type="NCBI Taxonomy" id="861532"/>
    <lineage>
        <taxon>Bacteria</taxon>
        <taxon>Bacillati</taxon>
        <taxon>Bacillota</taxon>
        <taxon>Bacilli</taxon>
        <taxon>Bacillales</taxon>
        <taxon>Paenibacillaceae</taxon>
        <taxon>Aneurinibacillus group</taxon>
        <taxon>Ammoniphilus</taxon>
    </lineage>
</organism>
<accession>A0ABS4GUK5</accession>
<proteinExistence type="predicted"/>
<evidence type="ECO:0000313" key="2">
    <source>
        <dbReference type="Proteomes" id="UP001519343"/>
    </source>
</evidence>
<protein>
    <recommendedName>
        <fullName evidence="3">Cold-shock protein</fullName>
    </recommendedName>
</protein>
<sequence length="66" mass="7726">MFFNRKKDPEPIEEMNTDIWRCVGDSCSGWSRKEFSFSTEPTCPFCDGEMVSDTRMLPILMDRLPN</sequence>
<dbReference type="Proteomes" id="UP001519343">
    <property type="component" value="Unassembled WGS sequence"/>
</dbReference>
<gene>
    <name evidence="1" type="ORF">J2Z37_003740</name>
</gene>
<keyword evidence="2" id="KW-1185">Reference proteome</keyword>
<dbReference type="InterPro" id="IPR025916">
    <property type="entry name" value="YdjO"/>
</dbReference>
<evidence type="ECO:0008006" key="3">
    <source>
        <dbReference type="Google" id="ProtNLM"/>
    </source>
</evidence>